<evidence type="ECO:0000256" key="2">
    <source>
        <dbReference type="ARBA" id="ARBA00022679"/>
    </source>
</evidence>
<dbReference type="InterPro" id="IPR004607">
    <property type="entry name" value="GART"/>
</dbReference>
<accession>A0A918JND9</accession>
<protein>
    <recommendedName>
        <fullName evidence="4">Phosphoribosylglycinamide formyltransferase</fullName>
        <ecNumber evidence="4">2.1.2.2</ecNumber>
    </recommendedName>
    <alternativeName>
        <fullName evidence="4">5'-phosphoribosylglycinamide transformylase</fullName>
    </alternativeName>
    <alternativeName>
        <fullName evidence="4">GAR transformylase</fullName>
        <shortName evidence="4">GART</shortName>
    </alternativeName>
</protein>
<organism evidence="6 7">
    <name type="scientific">Advenella faeciporci</name>
    <dbReference type="NCBI Taxonomy" id="797535"/>
    <lineage>
        <taxon>Bacteria</taxon>
        <taxon>Pseudomonadati</taxon>
        <taxon>Pseudomonadota</taxon>
        <taxon>Betaproteobacteria</taxon>
        <taxon>Burkholderiales</taxon>
        <taxon>Alcaligenaceae</taxon>
    </lineage>
</organism>
<evidence type="ECO:0000256" key="1">
    <source>
        <dbReference type="ARBA" id="ARBA00005054"/>
    </source>
</evidence>
<dbReference type="PANTHER" id="PTHR43369:SF2">
    <property type="entry name" value="PHOSPHORIBOSYLGLYCINAMIDE FORMYLTRANSFERASE"/>
    <property type="match status" value="1"/>
</dbReference>
<dbReference type="PANTHER" id="PTHR43369">
    <property type="entry name" value="PHOSPHORIBOSYLGLYCINAMIDE FORMYLTRANSFERASE"/>
    <property type="match status" value="1"/>
</dbReference>
<dbReference type="Gene3D" id="3.40.50.170">
    <property type="entry name" value="Formyl transferase, N-terminal domain"/>
    <property type="match status" value="1"/>
</dbReference>
<feature type="binding site" evidence="4">
    <location>
        <begin position="96"/>
        <end position="99"/>
    </location>
    <ligand>
        <name>(6R)-10-formyltetrahydrofolate</name>
        <dbReference type="ChEBI" id="CHEBI:195366"/>
    </ligand>
</feature>
<comment type="similarity">
    <text evidence="4">Belongs to the GART family.</text>
</comment>
<name>A0A918JND9_9BURK</name>
<dbReference type="Proteomes" id="UP000608345">
    <property type="component" value="Unassembled WGS sequence"/>
</dbReference>
<keyword evidence="7" id="KW-1185">Reference proteome</keyword>
<dbReference type="HAMAP" id="MF_01930">
    <property type="entry name" value="PurN"/>
    <property type="match status" value="1"/>
</dbReference>
<feature type="binding site" evidence="4">
    <location>
        <position position="113"/>
    </location>
    <ligand>
        <name>(6R)-10-formyltetrahydrofolate</name>
        <dbReference type="ChEBI" id="CHEBI:195366"/>
    </ligand>
</feature>
<feature type="binding site" evidence="4">
    <location>
        <position position="71"/>
    </location>
    <ligand>
        <name>(6R)-10-formyltetrahydrofolate</name>
        <dbReference type="ChEBI" id="CHEBI:195366"/>
    </ligand>
</feature>
<dbReference type="EC" id="2.1.2.2" evidence="4"/>
<dbReference type="RefSeq" id="WP_189385531.1">
    <property type="nucleotide sequence ID" value="NZ_BAABFY010000005.1"/>
</dbReference>
<dbReference type="EMBL" id="BMYS01000016">
    <property type="protein sequence ID" value="GGW91310.1"/>
    <property type="molecule type" value="Genomic_DNA"/>
</dbReference>
<feature type="site" description="Raises pKa of active site His" evidence="4">
    <location>
        <position position="151"/>
    </location>
</feature>
<comment type="caution">
    <text evidence="6">The sequence shown here is derived from an EMBL/GenBank/DDBJ whole genome shotgun (WGS) entry which is preliminary data.</text>
</comment>
<dbReference type="InterPro" id="IPR002376">
    <property type="entry name" value="Formyl_transf_N"/>
</dbReference>
<dbReference type="GO" id="GO:0004644">
    <property type="term" value="F:phosphoribosylglycinamide formyltransferase activity"/>
    <property type="evidence" value="ECO:0007669"/>
    <property type="project" value="UniProtKB-UniRule"/>
</dbReference>
<evidence type="ECO:0000259" key="5">
    <source>
        <dbReference type="Pfam" id="PF00551"/>
    </source>
</evidence>
<keyword evidence="3 4" id="KW-0658">Purine biosynthesis</keyword>
<gene>
    <name evidence="4 6" type="primary">purN</name>
    <name evidence="6" type="ORF">GCM10011450_21890</name>
</gene>
<keyword evidence="2 4" id="KW-0808">Transferase</keyword>
<dbReference type="GO" id="GO:0006189">
    <property type="term" value="P:'de novo' IMP biosynthetic process"/>
    <property type="evidence" value="ECO:0007669"/>
    <property type="project" value="UniProtKB-UniRule"/>
</dbReference>
<evidence type="ECO:0000256" key="4">
    <source>
        <dbReference type="HAMAP-Rule" id="MF_01930"/>
    </source>
</evidence>
<reference evidence="6" key="1">
    <citation type="journal article" date="2014" name="Int. J. Syst. Evol. Microbiol.">
        <title>Complete genome sequence of Corynebacterium casei LMG S-19264T (=DSM 44701T), isolated from a smear-ripened cheese.</title>
        <authorList>
            <consortium name="US DOE Joint Genome Institute (JGI-PGF)"/>
            <person name="Walter F."/>
            <person name="Albersmeier A."/>
            <person name="Kalinowski J."/>
            <person name="Ruckert C."/>
        </authorList>
    </citation>
    <scope>NUCLEOTIDE SEQUENCE</scope>
    <source>
        <strain evidence="6">KCTC 23732</strain>
    </source>
</reference>
<comment type="catalytic activity">
    <reaction evidence="4">
        <text>N(1)-(5-phospho-beta-D-ribosyl)glycinamide + (6R)-10-formyltetrahydrofolate = N(2)-formyl-N(1)-(5-phospho-beta-D-ribosyl)glycinamide + (6S)-5,6,7,8-tetrahydrofolate + H(+)</text>
        <dbReference type="Rhea" id="RHEA:15053"/>
        <dbReference type="ChEBI" id="CHEBI:15378"/>
        <dbReference type="ChEBI" id="CHEBI:57453"/>
        <dbReference type="ChEBI" id="CHEBI:143788"/>
        <dbReference type="ChEBI" id="CHEBI:147286"/>
        <dbReference type="ChEBI" id="CHEBI:195366"/>
        <dbReference type="EC" id="2.1.2.2"/>
    </reaction>
</comment>
<dbReference type="GO" id="GO:0005829">
    <property type="term" value="C:cytosol"/>
    <property type="evidence" value="ECO:0007669"/>
    <property type="project" value="TreeGrafter"/>
</dbReference>
<dbReference type="AlphaFoldDB" id="A0A918JND9"/>
<dbReference type="InterPro" id="IPR036477">
    <property type="entry name" value="Formyl_transf_N_sf"/>
</dbReference>
<comment type="function">
    <text evidence="4">Catalyzes the transfer of a formyl group from 10-formyltetrahydrofolate to 5-phospho-ribosyl-glycinamide (GAR), producing 5-phospho-ribosyl-N-formylglycinamide (FGAR) and tetrahydrofolate.</text>
</comment>
<feature type="active site" description="Proton donor" evidence="4">
    <location>
        <position position="115"/>
    </location>
</feature>
<dbReference type="SUPFAM" id="SSF53328">
    <property type="entry name" value="Formyltransferase"/>
    <property type="match status" value="1"/>
</dbReference>
<feature type="binding site" evidence="4">
    <location>
        <begin position="19"/>
        <end position="21"/>
    </location>
    <ligand>
        <name>N(1)-(5-phospho-beta-D-ribosyl)glycinamide</name>
        <dbReference type="ChEBI" id="CHEBI:143788"/>
    </ligand>
</feature>
<dbReference type="Pfam" id="PF00551">
    <property type="entry name" value="Formyl_trans_N"/>
    <property type="match status" value="1"/>
</dbReference>
<evidence type="ECO:0000313" key="6">
    <source>
        <dbReference type="EMBL" id="GGW91310.1"/>
    </source>
</evidence>
<evidence type="ECO:0000313" key="7">
    <source>
        <dbReference type="Proteomes" id="UP000608345"/>
    </source>
</evidence>
<dbReference type="NCBIfam" id="TIGR00639">
    <property type="entry name" value="PurN"/>
    <property type="match status" value="1"/>
</dbReference>
<comment type="pathway">
    <text evidence="1 4">Purine metabolism; IMP biosynthesis via de novo pathway; N(2)-formyl-N(1)-(5-phospho-D-ribosyl)glycinamide from N(1)-(5-phospho-D-ribosyl)glycinamide (10-formyl THF route): step 1/1.</text>
</comment>
<evidence type="ECO:0000256" key="3">
    <source>
        <dbReference type="ARBA" id="ARBA00022755"/>
    </source>
</evidence>
<dbReference type="CDD" id="cd08645">
    <property type="entry name" value="FMT_core_GART"/>
    <property type="match status" value="1"/>
</dbReference>
<feature type="domain" description="Formyl transferase N-terminal" evidence="5">
    <location>
        <begin position="9"/>
        <end position="188"/>
    </location>
</feature>
<proteinExistence type="inferred from homology"/>
<reference evidence="6" key="2">
    <citation type="submission" date="2020-09" db="EMBL/GenBank/DDBJ databases">
        <authorList>
            <person name="Sun Q."/>
            <person name="Kim S."/>
        </authorList>
    </citation>
    <scope>NUCLEOTIDE SEQUENCE</scope>
    <source>
        <strain evidence="6">KCTC 23732</strain>
    </source>
</reference>
<sequence length="220" mass="24402">MTVVNQSPKRFVLLISGRGSNMQAIVKMAKNRPGIHVAAVISHSRNSKGLEWAKEQGITVHEILNKDYDSRESFDQALQAIIDTHQPDYVLLAGFMRILTEKFVRHYHGRLINIHPSLLPSFPGLDTHQQALDAGVLLHGCTIHFVTPVLDHGPIIAQAAVPVLKTDTADELAQRVLGIEHIMFPSVVGYLAEDIVKLGDNGKVIYKREVPSLFMFSEKG</sequence>